<dbReference type="InterPro" id="IPR026983">
    <property type="entry name" value="DHC"/>
</dbReference>
<feature type="coiled-coil region" evidence="19">
    <location>
        <begin position="5402"/>
        <end position="5446"/>
    </location>
</feature>
<dbReference type="InterPro" id="IPR043157">
    <property type="entry name" value="Dynein_AAA1S"/>
</dbReference>
<evidence type="ECO:0000256" key="4">
    <source>
        <dbReference type="ARBA" id="ARBA00022197"/>
    </source>
</evidence>
<dbReference type="InterPro" id="IPR003120">
    <property type="entry name" value="Ste12"/>
</dbReference>
<feature type="coiled-coil region" evidence="19">
    <location>
        <begin position="3567"/>
        <end position="3657"/>
    </location>
</feature>
<dbReference type="Proteomes" id="UP000654370">
    <property type="component" value="Unassembled WGS sequence"/>
</dbReference>
<dbReference type="FunFam" id="3.40.50.300:FF:000517">
    <property type="entry name" value="Cytoplasmic dynein heavy chain 1"/>
    <property type="match status" value="1"/>
</dbReference>
<evidence type="ECO:0000259" key="21">
    <source>
        <dbReference type="PROSITE" id="PS50157"/>
    </source>
</evidence>
<dbReference type="SUPFAM" id="SSF52540">
    <property type="entry name" value="P-loop containing nucleoside triphosphate hydrolases"/>
    <property type="match status" value="4"/>
</dbReference>
<dbReference type="GO" id="GO:0005634">
    <property type="term" value="C:nucleus"/>
    <property type="evidence" value="ECO:0007669"/>
    <property type="project" value="InterPro"/>
</dbReference>
<dbReference type="FunFam" id="3.20.180.20:FF:000002">
    <property type="entry name" value="Cytoplasmic dynein heavy chain 1"/>
    <property type="match status" value="1"/>
</dbReference>
<dbReference type="SMART" id="SM00382">
    <property type="entry name" value="AAA"/>
    <property type="match status" value="4"/>
</dbReference>
<dbReference type="Gene3D" id="1.10.8.710">
    <property type="match status" value="1"/>
</dbReference>
<dbReference type="Pfam" id="PF12781">
    <property type="entry name" value="AAA_9"/>
    <property type="match status" value="1"/>
</dbReference>
<dbReference type="Pfam" id="PF12780">
    <property type="entry name" value="AAA_8"/>
    <property type="match status" value="1"/>
</dbReference>
<dbReference type="InterPro" id="IPR027417">
    <property type="entry name" value="P-loop_NTPase"/>
</dbReference>
<dbReference type="FunFam" id="1.20.920.30:FF:000001">
    <property type="entry name" value="Cytoplasmic dynein heavy chain 1"/>
    <property type="match status" value="1"/>
</dbReference>
<feature type="coiled-coil region" evidence="19">
    <location>
        <begin position="5059"/>
        <end position="5325"/>
    </location>
</feature>
<evidence type="ECO:0000256" key="18">
    <source>
        <dbReference type="PROSITE-ProRule" id="PRU00042"/>
    </source>
</evidence>
<dbReference type="InterPro" id="IPR003593">
    <property type="entry name" value="AAA+_ATPase"/>
</dbReference>
<feature type="domain" description="C2H2-type" evidence="21">
    <location>
        <begin position="270"/>
        <end position="297"/>
    </location>
</feature>
<dbReference type="PANTHER" id="PTHR46532:SF4">
    <property type="entry name" value="AAA+ ATPASE DOMAIN-CONTAINING PROTEIN"/>
    <property type="match status" value="1"/>
</dbReference>
<keyword evidence="7" id="KW-0479">Metal-binding</keyword>
<dbReference type="InterPro" id="IPR042219">
    <property type="entry name" value="AAA_lid_11_sf"/>
</dbReference>
<dbReference type="Gene3D" id="1.20.140.100">
    <property type="entry name" value="Dynein heavy chain, N-terminal domain 2"/>
    <property type="match status" value="1"/>
</dbReference>
<feature type="compositionally biased region" description="Polar residues" evidence="20">
    <location>
        <begin position="346"/>
        <end position="355"/>
    </location>
</feature>
<name>A0A8H7Q5U1_MORIS</name>
<evidence type="ECO:0000256" key="16">
    <source>
        <dbReference type="ARBA" id="ARBA00023212"/>
    </source>
</evidence>
<dbReference type="InterPro" id="IPR035699">
    <property type="entry name" value="AAA_6"/>
</dbReference>
<dbReference type="FunFam" id="1.20.58.1120:FF:000003">
    <property type="entry name" value="Cytoplasmic dynein heavy chain 1"/>
    <property type="match status" value="1"/>
</dbReference>
<dbReference type="InterPro" id="IPR035706">
    <property type="entry name" value="AAA_9"/>
</dbReference>
<dbReference type="GO" id="GO:0008569">
    <property type="term" value="F:minus-end-directed microtubule motor activity"/>
    <property type="evidence" value="ECO:0007669"/>
    <property type="project" value="InterPro"/>
</dbReference>
<dbReference type="Pfam" id="PF17852">
    <property type="entry name" value="Dynein_AAA_lid"/>
    <property type="match status" value="1"/>
</dbReference>
<protein>
    <recommendedName>
        <fullName evidence="4">Dynein heavy chain, cytoplasmic</fullName>
    </recommendedName>
    <alternativeName>
        <fullName evidence="17">Dynein heavy chain, cytosolic</fullName>
    </alternativeName>
</protein>
<dbReference type="SMART" id="SM00424">
    <property type="entry name" value="STE"/>
    <property type="match status" value="1"/>
</dbReference>
<dbReference type="Gene3D" id="1.10.8.1220">
    <property type="match status" value="1"/>
</dbReference>
<dbReference type="Gene3D" id="3.20.180.20">
    <property type="entry name" value="Dynein heavy chain, N-terminal domain 2"/>
    <property type="match status" value="1"/>
</dbReference>
<evidence type="ECO:0000256" key="2">
    <source>
        <dbReference type="ARBA" id="ARBA00008887"/>
    </source>
</evidence>
<dbReference type="InterPro" id="IPR042228">
    <property type="entry name" value="Dynein_linker_3"/>
</dbReference>
<evidence type="ECO:0000256" key="7">
    <source>
        <dbReference type="ARBA" id="ARBA00022723"/>
    </source>
</evidence>
<reference evidence="22" key="1">
    <citation type="submission" date="2020-12" db="EMBL/GenBank/DDBJ databases">
        <title>Metabolic potential, ecology and presence of endohyphal bacteria is reflected in genomic diversity of Mucoromycotina.</title>
        <authorList>
            <person name="Muszewska A."/>
            <person name="Okrasinska A."/>
            <person name="Steczkiewicz K."/>
            <person name="Drgas O."/>
            <person name="Orlowska M."/>
            <person name="Perlinska-Lenart U."/>
            <person name="Aleksandrzak-Piekarczyk T."/>
            <person name="Szatraj K."/>
            <person name="Zielenkiewicz U."/>
            <person name="Pilsyk S."/>
            <person name="Malc E."/>
            <person name="Mieczkowski P."/>
            <person name="Kruszewska J.S."/>
            <person name="Biernat P."/>
            <person name="Pawlowska J."/>
        </authorList>
    </citation>
    <scope>NUCLEOTIDE SEQUENCE</scope>
    <source>
        <strain evidence="22">WA0000067209</strain>
    </source>
</reference>
<dbReference type="FunFam" id="3.40.50.300:FF:000373">
    <property type="entry name" value="Cytoplasmic dynein heavy chain 2"/>
    <property type="match status" value="1"/>
</dbReference>
<evidence type="ECO:0000256" key="8">
    <source>
        <dbReference type="ARBA" id="ARBA00022737"/>
    </source>
</evidence>
<evidence type="ECO:0000256" key="11">
    <source>
        <dbReference type="ARBA" id="ARBA00022833"/>
    </source>
</evidence>
<keyword evidence="13" id="KW-0243">Dynein</keyword>
<evidence type="ECO:0000256" key="6">
    <source>
        <dbReference type="ARBA" id="ARBA00022701"/>
    </source>
</evidence>
<dbReference type="Gene3D" id="6.10.140.1060">
    <property type="match status" value="1"/>
</dbReference>
<evidence type="ECO:0000256" key="15">
    <source>
        <dbReference type="ARBA" id="ARBA00023175"/>
    </source>
</evidence>
<comment type="caution">
    <text evidence="22">The sequence shown here is derived from an EMBL/GenBank/DDBJ whole genome shotgun (WGS) entry which is preliminary data.</text>
</comment>
<keyword evidence="5" id="KW-0963">Cytoplasm</keyword>
<dbReference type="Gene3D" id="3.30.160.60">
    <property type="entry name" value="Classic Zinc Finger"/>
    <property type="match status" value="2"/>
</dbReference>
<evidence type="ECO:0000256" key="20">
    <source>
        <dbReference type="SAM" id="MobiDB-lite"/>
    </source>
</evidence>
<dbReference type="FunFam" id="3.40.50.300:FF:000122">
    <property type="entry name" value="Cytoplasmic dynein 1 heavy chain"/>
    <property type="match status" value="1"/>
</dbReference>
<dbReference type="FunFam" id="3.40.50.300:FF:000071">
    <property type="entry name" value="Cytoplasmic dynein heavy chain 1"/>
    <property type="match status" value="1"/>
</dbReference>
<dbReference type="GO" id="GO:0005858">
    <property type="term" value="C:axonemal dynein complex"/>
    <property type="evidence" value="ECO:0007669"/>
    <property type="project" value="TreeGrafter"/>
</dbReference>
<dbReference type="InterPro" id="IPR024317">
    <property type="entry name" value="Dynein_heavy_chain_D4_dom"/>
</dbReference>
<dbReference type="Gene3D" id="1.10.472.130">
    <property type="match status" value="1"/>
</dbReference>
<accession>A0A8H7Q5U1</accession>
<evidence type="ECO:0000256" key="14">
    <source>
        <dbReference type="ARBA" id="ARBA00023054"/>
    </source>
</evidence>
<dbReference type="InterPro" id="IPR013594">
    <property type="entry name" value="Dynein_heavy_tail"/>
</dbReference>
<evidence type="ECO:0000256" key="12">
    <source>
        <dbReference type="ARBA" id="ARBA00022840"/>
    </source>
</evidence>
<sequence length="5459" mass="626580">MDHSNIHSLETSPTAVYGMPMPTDEDKHMRLAMIDDSKLLLVTAPTNWNQDSPIKQFYLRTGEHISCVLWGKLFHIAGRDIVRSLMFRFHAFGRPTVNLTISMMAYSILSPINLTDYSWPIAQPRRAHQVLRLDRQNQLPSESPQRCLGCSLYLKALRINKRAVDPHQSQSRKAKSVATNIELCVIYFRMMHTSIQEQHVNPNHLTSFSLSTGSHQFERNDLMTHANIEESGSNSLNRSYICPIRSCARLFKRLEQLKRHLRTHTMERPYVCTVCGKRFSRSDNLAQHNKTHERRRERGLAQTPKSDNEVENPVPKSNHFRTTTARQIDRDMLDEDGMNASPPALSASTSMSTANGEEPLLSFDPVLLKAYFMELLPYVLAAEPDDLSASLFAYPDAMEKCRRFANDPNSPVLYVIKERQGAGIDDDNGPPSFNYTITQEMTYQPTHVGSVALIKRSLTLDSTRPLQQQIQLINLPGAPTGEPGQISPYEALHSYIHLAVSPYFNAYVNAKEGPASSDLKSKNEDNKMGIPMAKKKIAELELSLLHLQQNVEIPEISLNIHPVVQRAVEKCREQNKRVTVEAVDPSLFSDSSLLNKLQGDVNGWIKEIQKVTKLSRDPASGTAIQEINFWLSMEKALEKIDDQLKSDQIMLTLDILKHAKRFHATVSFIADTGLKEGAELVHKYNQLMKDFPLNELLSATDVEKVRESLVLIFGHLNKKLKLSPYPIRRALPLVEAISRDLNDQLLKVLGSRKLMYMEYDDFEKAMASAEAVFHTWDDLIKEFTNVARDVTRKRSEKFLPIKINPAHAKLEERVTFVRAFRKQHEQLHQTIVKVMTSPRAKKAQVVEDGQVRDILKDEESVSVSDINSVDEVKLAYDSVKDIDVLDVSPEGTEIWIQAETAYNERVSRVENQIISRLRDRLGTAKNANEMFGVFSKFNALFVRPKIRGAIQEYQTQLIDSVKEDINKLHDKFKMQYRNSEAYHMAQLRDLPPISGAITWARQIDRQLTLYMKRVEDVLGKGWELYAEGQKLQIESNSFRKKLDTRLIYDNWLQEITKRDLSVSGRIFEISRNRAQGGALQLGVNFDSQIITLFKEVRNLLWLNFQVPHTISNVAKDAKRVYPYAVSLMETVRTFSQTVHKVNRNTDVATLVAGYRNEVHVMITKGINLRWDYFVNTYDTHHRPLSSMSGIPFDARENRHVSFVREFANIVSVFQDKVDSLITYNDDINKAVEEMNTCPYQVDKFENALGRIQKLIDRLNLESYSNLDEWVAILDQKIEAVLISRLQSSIKIWTNTFLGIDDEAVSVEASLSKSKRKRKNTNRDSLSEKTNSTPRSAEVKPAHETLVHEIRIRDQVMHLDPPIEQARSSWYNQLHEWLASICQLPRVQSSRYEGGLSVKETSASEKSYVSLLTRLGDGSLENAYRIIEDKIRQVADYVDIWLQYQSLWDLESSKVFSILGDDLSKWQQILLEIKRARSTFDNSETEQSFGPLIVDYEQVQSKVNQKYDQWQREILNKFGSMLGLAMRDFHTEVSKARYELEQQSIESNSTGEAVTFITFVQDLKRKVTKWGNDVELFRNGQKTLERQRFQFPSDWVYVDQVDGEWSAFNEILSRKNNAIQEQIAGLQMKIVAEDKIVEQKIRDICAEWEKVKPVQGDIKPDIATNTLSIFEGRITRLKEEYDMVCRAKEALDLDQTTDGRLEPVLEELRDLKSVWSALAQVWQSINEIRDTLWATIAPRKIRQSLDTLVNSTKDMPNRMRQYAAYEYVQEVLRHYLRVNPLISDLKSEALRERHWRQIFKTLRIDGRLTLGDMTIGQLWDLDLKRNEQVVKDVIMQAQGEMALEEFLKQVKETWTNYVLDLVNYQNKCRLIRGWDDLFAKTSEQLNSLNAMKLSPYYKVFEEEASSWEDKLNRIHVLFDVWIDVQRQWVYLEGIFSGSADIKHLLPVETSRFQNINSEFLTVMKKVYKSPFVLDVLNIPTVQKSLERLAELLSKIQKALGEYLERERSSFPRFYFVGDEDLLEIIGNSKDIVRIQKHFKKMFAGVANIVLDEEALTITGIASKEGEEVKLKNPISLKDNPKINDWLTMLEKDMRLSLALLLQDATAEMEKIWEGPEIVSSEFLDWVERYPVQLVVLAAQITSTHSVDRALTKIAESANPSDLTPLENSLQFVESNLTVLASTVLLDLSAIKRRKCEHLITELVHQRDLIRSLVNSKVNSPKDFKWLYQMRFYFNPANPNPLERLVIKMADASFFYGFEYLGVPDRLVQTPLTDRCYLTLTQALKQRLGGSPFGPAGTGKTESVKALGVQLGRFVLVFCCDETFDFQAMGRIFIGLCQVGAWGCFDEFNRLEERILSAVSQQVQTIQLGLRDAMTNPEKEIELVGKNVQVNENTGIFITMNPGYAGRSNLPDNLKKLFRSIAMTKPDRKLIAQVMLYSQGFRNAEDLAERVVPLFNLCDEQLSPQSHYDFGLRALKSVLVSAGNLKRDRLSALRQAISSGEKDDTEYAAISEQVPEQQLVISSISETVVPKLVAEDIHILKNILNDVFPGIIYEPVDLDKLKQEIRNVCEERRLVDGEDWMEKVIQLYQIQNIHHGLMMVGPSGSGKSMAWKVLLTALERVEGTEGIAYTIDPKALSKEALYGTLDQTTREWTDGLFTHILRKIVDNVRGESTKRHWIIFDGDVDPEWVENLNSVLDDNKLLTLPNGERLSLPPNVRIMFEVETLKYATLATVSRCGMVWFSQDVVNLSMVFANYLETLRNVPMDEIEEEIPRRRLESDDSTSISPVLSTQRAIAKIIEPEFTNDDGLVGKALVYAANFEHIMDFTRMRVLGTLFSLTNKTIRNVLEYNSQHSDFPLSQEHLHGYITKRLIYSLIWSFAGDAKLVIRTQFGEYLRSITSYDLPPAVNDWSIIDYDISVNNGEWTPWQNKVPTVEIETHKVSEADMIIPTVDTVRHEEVLYSWLSEHKPLILCGPPGSGKTMTLFSALRKLPDMEVVGLNFSSATTPELIMKTFEQHCEYRKTPNGVILSPTLIGRWLVIFCDEINLPATDKYNTQRVISFLRQLVEYNGYWRASDKSWVTLERIQFVGACNPPTDPGRVPLSHRFLRHAPVVMVDYAGQPSLMQIYSTFSRAMLKVVPTLRGYAEPLTSAMVEFYLMSQKRFTPDKQAHYIYSPRELTRWVRGIFEAIKPLESLTIEGLVRVWAHEALRLFQDRLVTDEERQWTDENINEIAMKHFPMIDQEEALRRPILFSNWLSKHYIPVEHEQLREYVKARLKVFYEEELDVPLVLFNDVLEHVLRIDRVFRQPQGHLLLIGVSGSGKTTLSRFVAWLNGLSVFQIKVHNKYTGLDFDEDLRVVLRRAGCKGEKICFIMDESNVLDSGFLERMNTLLANAEVPSLFEGDEFAALMTACKEGAQRDGLMLDSNEELYKWFTQQVMRNLHVVFTMNPPEGGLGSRTATSPALFNRCVLDWFGDWPDQAFYQVGREFTNSLDLDVPNYGAPLNFPIVYKDLPIPPTHRDAVVNALVYVHTSLYEINLKLSKRQGRLNFVTPRHFLDFISHYVKLYNEKRENLEEQQRHLNVGLEKLKSTVIKVEELRKSLAVKKNQLELKNAQANEKISQMVADEKEAENKKAASIEIQAALEEQNKEIEERRAIVLNDLANAEPAVEEAQKSVSNIKRQHLTEVRAMGNPPEAVKLAMESVCNLLGHKIESWKTVQSIIRRDDFIASIVNFNTEKQLIKSLREYMKRNYLNNPSFEYETVNRASKACGPLVKWVIAQVNYSEILDRVGPLRDEVVALERSADDTKLKASEIQDMIAGLENSIARYKEEYAALVGETQAIKSEMERVKSKVDRSLTLLSSLGSEKERWESASQAFETQMGTIVGDVLLTAAFLAYAGYFDQQYREMLMQNWASHLGNAGIQFKPDMSLTEYLSTADDRLSWQANSLPADDLCIENAIMLKRYNRYPLIIDPSGQATNFLINEYKDRKITVTSFLDDAFIKNLESALRFGNPILIQDVEHLDPILNPVLNKELRRTGGRVLIRLGNQDIDFSPSFKLFLSTRDPSVNFPPDICSRVTFVNFTVTRGSLQSQCLNKVLKAERPDVDQRRTDLIKLQGEFQLRLRFLERSLLQALNESKGNILDDDKVIETLETLKKEAADVSRKVEETNTVMQEVEESTTVYTPLAQACSSIFFVMEQLNLINHFYQFSLDFFYDIFQYVLHENPNLAGKSDPAERLQILSRDLYSVSYKRASRSLLHEDHITYAMLMCQIALRADEESPIEQTEYKFLLQAASEPTKTCSLDLPQWLSDEQKCRIEDLAELPSFKSLPETINEHEDEWKQFTEHSLPETNVPYSWEKSNAHADALRELLLIKCIRPERLLPAATIFASKVFSADFVNNEELNLSHLVNKETSSSTPIALCSIPGYDASYRVDQMVTANSDIRCTSVAMGSAEGFTLADQAISSAVKTGSWVLLKNVHLAPSWLGSLEKKLHSLKPHRNFRLFLTMETNPKVPVNLLRLSRVLMFEPPPGIKANLQDSLRGISTVRSSKGPAERSRLYFLLSWLHAVVQERLRYVPLGWSKSYEFNDADLDCAFTTIDNWLDSAANGRANISPEKIPWQAIGTLYKESVYGGRVDNDSDQDILNSFVDTLFTPHSYDIDFTLVPETSEGEAVMIPDGTRIEQFLDWVNKLPEREPPTWLGLPANAEHVLLTIKGNEMLAKVLKLKDISDEIQMEVTSDYHALEAELKTNGNAYHDLTSAAHQPLEHDFGNHGNDNNDDDDDDDEQHYIYSKDRNVDVSDPLALELDSLSIDDANESMVWRNSDTSPRDSDNKTSLTLKEQEKTIDDLRKESFGLKLKCYFLEERLAQLSPGQMDEALRENIDLKVKMQTLVQELKKYKKMIVDLHGAIDILQQQNKQQEQHYQSNHGKTEHERVQLESALENANSYRFENESLHLRMAEQAAEIARLTDALCKNDHQHSSLDIERSVNDRSNAFNELEITKRNLAQARRVIHSLESQSAHKPTDNTLFKTVLSERDALLSRNDHLTKELSHVRDRNGDLINQLVGKDKEIDQLNGEIEELIEHHNSMIEDLDEHKSGLHQRGQDVERLSKHNSELLARMNDVQESLRDEEAAHKDDVGRLSGELNEREKEIEDLDVQMENMIGFIEELEQGQKDRDEQIAGLQKQLEQHVEEDRLYDQDVDLLESRFQQAEKAIQDKESIIKNLQDELDEKTQSIQQYKIELDGLNRQLKQMQKELEKQLHKVKELEQALTESSEQAQEAQTQHENDLQELDLRFQETESLVHERTRQNADLKHRLEALETRGKDAKAVHEKEIAQIERAWADRVHVLEGRLKEAEQKSRRDRKAAHDKMNELVGNQLTLKGKLEAANKRNAPLNDKNDPKQTEIEMELRRELERNMALVQNVQNRYQELDEEHEELLELHEQLKRQLVRRDNMITKALERLE</sequence>
<keyword evidence="11" id="KW-0862">Zinc</keyword>
<dbReference type="GO" id="GO:0003700">
    <property type="term" value="F:DNA-binding transcription factor activity"/>
    <property type="evidence" value="ECO:0007669"/>
    <property type="project" value="InterPro"/>
</dbReference>
<dbReference type="Gene3D" id="1.10.287.2620">
    <property type="match status" value="1"/>
</dbReference>
<keyword evidence="23" id="KW-1185">Reference proteome</keyword>
<dbReference type="FunFam" id="1.10.8.710:FF:000005">
    <property type="entry name" value="Cytoplasmic dynein heavy chain 1"/>
    <property type="match status" value="1"/>
</dbReference>
<feature type="region of interest" description="Disordered" evidence="20">
    <location>
        <begin position="1310"/>
        <end position="1339"/>
    </location>
</feature>
<evidence type="ECO:0000256" key="17">
    <source>
        <dbReference type="ARBA" id="ARBA00033439"/>
    </source>
</evidence>
<dbReference type="FunFam" id="1.10.8.720:FF:000003">
    <property type="entry name" value="Cytoplasmic dynein heavy chain 2"/>
    <property type="match status" value="1"/>
</dbReference>
<dbReference type="Gene3D" id="3.40.50.300">
    <property type="entry name" value="P-loop containing nucleotide triphosphate hydrolases"/>
    <property type="match status" value="5"/>
</dbReference>
<dbReference type="GO" id="GO:0005815">
    <property type="term" value="C:microtubule organizing center"/>
    <property type="evidence" value="ECO:0007669"/>
    <property type="project" value="InterPro"/>
</dbReference>
<evidence type="ECO:0000256" key="9">
    <source>
        <dbReference type="ARBA" id="ARBA00022741"/>
    </source>
</evidence>
<dbReference type="PROSITE" id="PS00028">
    <property type="entry name" value="ZINC_FINGER_C2H2_1"/>
    <property type="match status" value="2"/>
</dbReference>
<dbReference type="InterPro" id="IPR024743">
    <property type="entry name" value="Dynein_HC_stalk"/>
</dbReference>
<dbReference type="InterPro" id="IPR041658">
    <property type="entry name" value="AAA_lid_11"/>
</dbReference>
<dbReference type="Gene3D" id="1.10.8.720">
    <property type="entry name" value="Region D6 of dynein motor"/>
    <property type="match status" value="1"/>
</dbReference>
<feature type="coiled-coil region" evidence="19">
    <location>
        <begin position="4147"/>
        <end position="4174"/>
    </location>
</feature>
<keyword evidence="9" id="KW-0547">Nucleotide-binding</keyword>
<dbReference type="SUPFAM" id="SSF57667">
    <property type="entry name" value="beta-beta-alpha zinc fingers"/>
    <property type="match status" value="1"/>
</dbReference>
<comment type="similarity">
    <text evidence="2">Belongs to the dynein heavy chain family.</text>
</comment>
<dbReference type="GO" id="GO:0045505">
    <property type="term" value="F:dynein intermediate chain binding"/>
    <property type="evidence" value="ECO:0007669"/>
    <property type="project" value="InterPro"/>
</dbReference>
<dbReference type="SMART" id="SM00355">
    <property type="entry name" value="ZnF_C2H2"/>
    <property type="match status" value="2"/>
</dbReference>
<dbReference type="FunFam" id="1.20.920.20:FF:000002">
    <property type="entry name" value="Cytoplasmic dynein 1 heavy chain"/>
    <property type="match status" value="1"/>
</dbReference>
<feature type="compositionally biased region" description="Acidic residues" evidence="20">
    <location>
        <begin position="4771"/>
        <end position="4780"/>
    </location>
</feature>
<evidence type="ECO:0000256" key="13">
    <source>
        <dbReference type="ARBA" id="ARBA00023017"/>
    </source>
</evidence>
<dbReference type="SUPFAM" id="SSF57997">
    <property type="entry name" value="Tropomyosin"/>
    <property type="match status" value="1"/>
</dbReference>
<dbReference type="FunFam" id="1.10.472.130:FF:000002">
    <property type="entry name" value="Cytoplasmic dynein heavy chain 1"/>
    <property type="match status" value="1"/>
</dbReference>
<organism evidence="22 23">
    <name type="scientific">Mortierella isabellina</name>
    <name type="common">Filamentous fungus</name>
    <name type="synonym">Umbelopsis isabellina</name>
    <dbReference type="NCBI Taxonomy" id="91625"/>
    <lineage>
        <taxon>Eukaryota</taxon>
        <taxon>Fungi</taxon>
        <taxon>Fungi incertae sedis</taxon>
        <taxon>Mucoromycota</taxon>
        <taxon>Mucoromycotina</taxon>
        <taxon>Umbelopsidomycetes</taxon>
        <taxon>Umbelopsidales</taxon>
        <taxon>Umbelopsidaceae</taxon>
        <taxon>Umbelopsis</taxon>
    </lineage>
</organism>
<dbReference type="EMBL" id="JAEPQZ010000001">
    <property type="protein sequence ID" value="KAG2186423.1"/>
    <property type="molecule type" value="Genomic_DNA"/>
</dbReference>
<keyword evidence="15" id="KW-0505">Motor protein</keyword>
<feature type="coiled-coil region" evidence="19">
    <location>
        <begin position="3807"/>
        <end position="3834"/>
    </location>
</feature>
<evidence type="ECO:0000256" key="19">
    <source>
        <dbReference type="SAM" id="Coils"/>
    </source>
</evidence>
<comment type="subcellular location">
    <subcellularLocation>
        <location evidence="1">Cytoplasm</location>
        <location evidence="1">Cytoskeleton</location>
    </subcellularLocation>
</comment>
<dbReference type="Gene3D" id="1.20.920.30">
    <property type="match status" value="1"/>
</dbReference>
<dbReference type="Gene3D" id="1.10.287.1490">
    <property type="match status" value="1"/>
</dbReference>
<keyword evidence="16" id="KW-0206">Cytoskeleton</keyword>
<comment type="subunit">
    <text evidence="3">Consists of at least two heavy chains and a number of intermediate and light chains.</text>
</comment>
<dbReference type="Pfam" id="PF02200">
    <property type="entry name" value="STE"/>
    <property type="match status" value="1"/>
</dbReference>
<feature type="region of interest" description="Disordered" evidence="20">
    <location>
        <begin position="283"/>
        <end position="356"/>
    </location>
</feature>
<dbReference type="Pfam" id="PF00096">
    <property type="entry name" value="zf-C2H2"/>
    <property type="match status" value="1"/>
</dbReference>
<dbReference type="Pfam" id="PF12775">
    <property type="entry name" value="AAA_7"/>
    <property type="match status" value="1"/>
</dbReference>
<keyword evidence="6" id="KW-0493">Microtubule</keyword>
<dbReference type="OrthoDB" id="447173at2759"/>
<dbReference type="GO" id="GO:0007018">
    <property type="term" value="P:microtubule-based movement"/>
    <property type="evidence" value="ECO:0007669"/>
    <property type="project" value="InterPro"/>
</dbReference>
<dbReference type="PANTHER" id="PTHR46532">
    <property type="entry name" value="MALE FERTILITY FACTOR KL5"/>
    <property type="match status" value="1"/>
</dbReference>
<dbReference type="Pfam" id="PF12777">
    <property type="entry name" value="MT"/>
    <property type="match status" value="1"/>
</dbReference>
<keyword evidence="14 19" id="KW-0175">Coiled coil</keyword>
<dbReference type="Pfam" id="PF07989">
    <property type="entry name" value="Cnn_1N"/>
    <property type="match status" value="1"/>
</dbReference>
<dbReference type="Pfam" id="PF08385">
    <property type="entry name" value="DHC_N1"/>
    <property type="match status" value="1"/>
</dbReference>
<dbReference type="Gene3D" id="1.20.920.20">
    <property type="match status" value="2"/>
</dbReference>
<dbReference type="InterPro" id="IPR012943">
    <property type="entry name" value="Cnn_1N"/>
</dbReference>
<dbReference type="CDD" id="cd00009">
    <property type="entry name" value="AAA"/>
    <property type="match status" value="2"/>
</dbReference>
<dbReference type="Pfam" id="PF12774">
    <property type="entry name" value="AAA_6"/>
    <property type="match status" value="1"/>
</dbReference>
<evidence type="ECO:0000313" key="22">
    <source>
        <dbReference type="EMBL" id="KAG2186423.1"/>
    </source>
</evidence>
<dbReference type="GO" id="GO:0005524">
    <property type="term" value="F:ATP binding"/>
    <property type="evidence" value="ECO:0007669"/>
    <property type="project" value="UniProtKB-KW"/>
</dbReference>
<keyword evidence="12" id="KW-0067">ATP-binding</keyword>
<dbReference type="Pfam" id="PF08393">
    <property type="entry name" value="DHC_N2"/>
    <property type="match status" value="1"/>
</dbReference>
<dbReference type="FunFam" id="1.10.287.2620:FF:000001">
    <property type="entry name" value="Cytoplasmic dynein heavy chain 1"/>
    <property type="match status" value="1"/>
</dbReference>
<dbReference type="Gene3D" id="1.20.58.1120">
    <property type="match status" value="1"/>
</dbReference>
<evidence type="ECO:0000256" key="5">
    <source>
        <dbReference type="ARBA" id="ARBA00022490"/>
    </source>
</evidence>
<keyword evidence="10 18" id="KW-0863">Zinc-finger</keyword>
<dbReference type="GO" id="GO:1990837">
    <property type="term" value="F:sequence-specific double-stranded DNA binding"/>
    <property type="evidence" value="ECO:0007669"/>
    <property type="project" value="UniProtKB-ARBA"/>
</dbReference>
<dbReference type="Pfam" id="PF22597">
    <property type="entry name" value="DYN_lid"/>
    <property type="match status" value="1"/>
</dbReference>
<dbReference type="GO" id="GO:0008270">
    <property type="term" value="F:zinc ion binding"/>
    <property type="evidence" value="ECO:0007669"/>
    <property type="project" value="UniProtKB-KW"/>
</dbReference>
<dbReference type="InterPro" id="IPR054354">
    <property type="entry name" value="DYNC2H1-like_lid"/>
</dbReference>
<dbReference type="FunFam" id="1.10.8.1220:FF:000002">
    <property type="entry name" value="cytoplasmic dynein 1 heavy chain 1-like"/>
    <property type="match status" value="1"/>
</dbReference>
<dbReference type="FunFam" id="3.30.160.60:FF:000303">
    <property type="entry name" value="Zinc finger protein 41"/>
    <property type="match status" value="1"/>
</dbReference>
<dbReference type="GO" id="GO:0051959">
    <property type="term" value="F:dynein light intermediate chain binding"/>
    <property type="evidence" value="ECO:0007669"/>
    <property type="project" value="InterPro"/>
</dbReference>
<dbReference type="InterPro" id="IPR041466">
    <property type="entry name" value="Dynein_AAA5_ext"/>
</dbReference>
<evidence type="ECO:0000313" key="23">
    <source>
        <dbReference type="Proteomes" id="UP000654370"/>
    </source>
</evidence>
<gene>
    <name evidence="22" type="ORF">INT43_002861</name>
</gene>
<feature type="domain" description="C2H2-type" evidence="21">
    <location>
        <begin position="240"/>
        <end position="269"/>
    </location>
</feature>
<feature type="region of interest" description="Disordered" evidence="20">
    <location>
        <begin position="4759"/>
        <end position="4781"/>
    </location>
</feature>
<dbReference type="InterPro" id="IPR004273">
    <property type="entry name" value="Dynein_heavy_D6_P-loop"/>
</dbReference>
<dbReference type="PROSITE" id="PS50157">
    <property type="entry name" value="ZINC_FINGER_C2H2_2"/>
    <property type="match status" value="2"/>
</dbReference>
<proteinExistence type="inferred from homology"/>
<dbReference type="InterPro" id="IPR042222">
    <property type="entry name" value="Dynein_2_N"/>
</dbReference>
<dbReference type="InterPro" id="IPR013602">
    <property type="entry name" value="Dynein_heavy_linker"/>
</dbReference>
<dbReference type="GO" id="GO:0005874">
    <property type="term" value="C:microtubule"/>
    <property type="evidence" value="ECO:0007669"/>
    <property type="project" value="UniProtKB-KW"/>
</dbReference>
<dbReference type="InterPro" id="IPR013087">
    <property type="entry name" value="Znf_C2H2_type"/>
</dbReference>
<evidence type="ECO:0000256" key="10">
    <source>
        <dbReference type="ARBA" id="ARBA00022771"/>
    </source>
</evidence>
<dbReference type="Pfam" id="PF03028">
    <property type="entry name" value="Dynein_heavy"/>
    <property type="match status" value="1"/>
</dbReference>
<dbReference type="InterPro" id="IPR036236">
    <property type="entry name" value="Znf_C2H2_sf"/>
</dbReference>
<evidence type="ECO:0000256" key="3">
    <source>
        <dbReference type="ARBA" id="ARBA00011655"/>
    </source>
</evidence>
<dbReference type="Pfam" id="PF18198">
    <property type="entry name" value="AAA_lid_11"/>
    <property type="match status" value="1"/>
</dbReference>
<dbReference type="FunFam" id="1.20.140.100:FF:000002">
    <property type="entry name" value="Cytoplasmic dynein heavy chain 1"/>
    <property type="match status" value="1"/>
</dbReference>
<feature type="non-terminal residue" evidence="22">
    <location>
        <position position="1"/>
    </location>
</feature>
<keyword evidence="8" id="KW-0677">Repeat</keyword>
<feature type="coiled-coil region" evidence="19">
    <location>
        <begin position="4833"/>
        <end position="4896"/>
    </location>
</feature>
<evidence type="ECO:0000256" key="1">
    <source>
        <dbReference type="ARBA" id="ARBA00004245"/>
    </source>
</evidence>